<dbReference type="AlphaFoldDB" id="A0AB34G9R4"/>
<name>A0AB34G9R4_9HYPO</name>
<dbReference type="EMBL" id="JAQHRD010000001">
    <property type="protein sequence ID" value="KAJ6446895.1"/>
    <property type="molecule type" value="Genomic_DNA"/>
</dbReference>
<reference evidence="1" key="1">
    <citation type="submission" date="2023-01" db="EMBL/GenBank/DDBJ databases">
        <title>The growth and conidiation of Purpureocillium lavendulum are regulated by nitrogen source and histone H3K14 acetylation.</title>
        <authorList>
            <person name="Tang P."/>
            <person name="Han J."/>
            <person name="Zhang C."/>
            <person name="Tang P."/>
            <person name="Qi F."/>
            <person name="Zhang K."/>
            <person name="Liang L."/>
        </authorList>
    </citation>
    <scope>NUCLEOTIDE SEQUENCE</scope>
    <source>
        <strain evidence="1">YMF1.00683</strain>
    </source>
</reference>
<protein>
    <submittedName>
        <fullName evidence="1">Uncharacterized protein</fullName>
    </submittedName>
</protein>
<proteinExistence type="predicted"/>
<evidence type="ECO:0000313" key="1">
    <source>
        <dbReference type="EMBL" id="KAJ6446895.1"/>
    </source>
</evidence>
<gene>
    <name evidence="1" type="ORF">O9K51_01668</name>
</gene>
<keyword evidence="2" id="KW-1185">Reference proteome</keyword>
<dbReference type="Proteomes" id="UP001163105">
    <property type="component" value="Unassembled WGS sequence"/>
</dbReference>
<evidence type="ECO:0000313" key="2">
    <source>
        <dbReference type="Proteomes" id="UP001163105"/>
    </source>
</evidence>
<sequence length="80" mass="8443">MQTGQPALAQLVAPRAARLIRRLCDRAVGVDRSVYKRGALVSTDKAADGAAVNQAGAATATGTGRRMMRLHVNDGVIRLE</sequence>
<organism evidence="1 2">
    <name type="scientific">Purpureocillium lavendulum</name>
    <dbReference type="NCBI Taxonomy" id="1247861"/>
    <lineage>
        <taxon>Eukaryota</taxon>
        <taxon>Fungi</taxon>
        <taxon>Dikarya</taxon>
        <taxon>Ascomycota</taxon>
        <taxon>Pezizomycotina</taxon>
        <taxon>Sordariomycetes</taxon>
        <taxon>Hypocreomycetidae</taxon>
        <taxon>Hypocreales</taxon>
        <taxon>Ophiocordycipitaceae</taxon>
        <taxon>Purpureocillium</taxon>
    </lineage>
</organism>
<comment type="caution">
    <text evidence="1">The sequence shown here is derived from an EMBL/GenBank/DDBJ whole genome shotgun (WGS) entry which is preliminary data.</text>
</comment>
<accession>A0AB34G9R4</accession>